<reference evidence="2 3" key="1">
    <citation type="journal article" date="2021" name="BMC Biol.">
        <title>Horizontally acquired antibacterial genes associated with adaptive radiation of ladybird beetles.</title>
        <authorList>
            <person name="Li H.S."/>
            <person name="Tang X.F."/>
            <person name="Huang Y.H."/>
            <person name="Xu Z.Y."/>
            <person name="Chen M.L."/>
            <person name="Du X.Y."/>
            <person name="Qiu B.Y."/>
            <person name="Chen P.T."/>
            <person name="Zhang W."/>
            <person name="Slipinski A."/>
            <person name="Escalona H.E."/>
            <person name="Waterhouse R.M."/>
            <person name="Zwick A."/>
            <person name="Pang H."/>
        </authorList>
    </citation>
    <scope>NUCLEOTIDE SEQUENCE [LARGE SCALE GENOMIC DNA]</scope>
    <source>
        <strain evidence="2">SYSU2018</strain>
    </source>
</reference>
<name>A0ABD2NT02_9CUCU</name>
<evidence type="ECO:0000313" key="2">
    <source>
        <dbReference type="EMBL" id="KAL3281657.1"/>
    </source>
</evidence>
<proteinExistence type="predicted"/>
<gene>
    <name evidence="2" type="ORF">HHI36_004863</name>
</gene>
<feature type="region of interest" description="Disordered" evidence="1">
    <location>
        <begin position="43"/>
        <end position="96"/>
    </location>
</feature>
<evidence type="ECO:0000256" key="1">
    <source>
        <dbReference type="SAM" id="MobiDB-lite"/>
    </source>
</evidence>
<protein>
    <submittedName>
        <fullName evidence="2">Uncharacterized protein</fullName>
    </submittedName>
</protein>
<dbReference type="EMBL" id="JABFTP020000144">
    <property type="protein sequence ID" value="KAL3281657.1"/>
    <property type="molecule type" value="Genomic_DNA"/>
</dbReference>
<dbReference type="AlphaFoldDB" id="A0ABD2NT02"/>
<organism evidence="2 3">
    <name type="scientific">Cryptolaemus montrouzieri</name>
    <dbReference type="NCBI Taxonomy" id="559131"/>
    <lineage>
        <taxon>Eukaryota</taxon>
        <taxon>Metazoa</taxon>
        <taxon>Ecdysozoa</taxon>
        <taxon>Arthropoda</taxon>
        <taxon>Hexapoda</taxon>
        <taxon>Insecta</taxon>
        <taxon>Pterygota</taxon>
        <taxon>Neoptera</taxon>
        <taxon>Endopterygota</taxon>
        <taxon>Coleoptera</taxon>
        <taxon>Polyphaga</taxon>
        <taxon>Cucujiformia</taxon>
        <taxon>Coccinelloidea</taxon>
        <taxon>Coccinellidae</taxon>
        <taxon>Scymninae</taxon>
        <taxon>Scymnini</taxon>
        <taxon>Cryptolaemus</taxon>
    </lineage>
</organism>
<sequence>MVNENTTPLLDEGTITTETEKEITGNLNLLDAVQLKSLLVKTPRGVKRQHSESNSTISLNTKNDPDHCPDPLPKSPSQKLLNLHLRNQQARKEMKY</sequence>
<comment type="caution">
    <text evidence="2">The sequence shown here is derived from an EMBL/GenBank/DDBJ whole genome shotgun (WGS) entry which is preliminary data.</text>
</comment>
<accession>A0ABD2NT02</accession>
<dbReference type="Proteomes" id="UP001516400">
    <property type="component" value="Unassembled WGS sequence"/>
</dbReference>
<evidence type="ECO:0000313" key="3">
    <source>
        <dbReference type="Proteomes" id="UP001516400"/>
    </source>
</evidence>
<feature type="compositionally biased region" description="Polar residues" evidence="1">
    <location>
        <begin position="52"/>
        <end position="62"/>
    </location>
</feature>
<keyword evidence="3" id="KW-1185">Reference proteome</keyword>
<feature type="compositionally biased region" description="Polar residues" evidence="1">
    <location>
        <begin position="75"/>
        <end position="88"/>
    </location>
</feature>